<feature type="region of interest" description="Disordered" evidence="1">
    <location>
        <begin position="605"/>
        <end position="795"/>
    </location>
</feature>
<accession>A0A8H3XES9</accession>
<dbReference type="InterPro" id="IPR016024">
    <property type="entry name" value="ARM-type_fold"/>
</dbReference>
<evidence type="ECO:0000259" key="2">
    <source>
        <dbReference type="PROSITE" id="PS50011"/>
    </source>
</evidence>
<dbReference type="SUPFAM" id="SSF56112">
    <property type="entry name" value="Protein kinase-like (PK-like)"/>
    <property type="match status" value="1"/>
</dbReference>
<dbReference type="Gene3D" id="3.30.200.20">
    <property type="entry name" value="Phosphorylase Kinase, domain 1"/>
    <property type="match status" value="1"/>
</dbReference>
<dbReference type="GO" id="GO:0004672">
    <property type="term" value="F:protein kinase activity"/>
    <property type="evidence" value="ECO:0007669"/>
    <property type="project" value="InterPro"/>
</dbReference>
<feature type="compositionally biased region" description="Basic residues" evidence="1">
    <location>
        <begin position="782"/>
        <end position="795"/>
    </location>
</feature>
<feature type="domain" description="Protein kinase" evidence="2">
    <location>
        <begin position="22"/>
        <end position="274"/>
    </location>
</feature>
<evidence type="ECO:0000256" key="1">
    <source>
        <dbReference type="SAM" id="MobiDB-lite"/>
    </source>
</evidence>
<dbReference type="Proteomes" id="UP000439903">
    <property type="component" value="Unassembled WGS sequence"/>
</dbReference>
<dbReference type="GO" id="GO:0005524">
    <property type="term" value="F:ATP binding"/>
    <property type="evidence" value="ECO:0007669"/>
    <property type="project" value="InterPro"/>
</dbReference>
<feature type="compositionally biased region" description="Low complexity" evidence="1">
    <location>
        <begin position="625"/>
        <end position="638"/>
    </location>
</feature>
<comment type="caution">
    <text evidence="3">The sequence shown here is derived from an EMBL/GenBank/DDBJ whole genome shotgun (WGS) entry which is preliminary data.</text>
</comment>
<dbReference type="AlphaFoldDB" id="A0A8H3XES9"/>
<name>A0A8H3XES9_GIGMA</name>
<dbReference type="PANTHER" id="PTHR12984">
    <property type="entry name" value="SCY1-RELATED S/T PROTEIN KINASE-LIKE"/>
    <property type="match status" value="1"/>
</dbReference>
<dbReference type="Pfam" id="PF00069">
    <property type="entry name" value="Pkinase"/>
    <property type="match status" value="1"/>
</dbReference>
<dbReference type="InterPro" id="IPR000719">
    <property type="entry name" value="Prot_kinase_dom"/>
</dbReference>
<feature type="compositionally biased region" description="Acidic residues" evidence="1">
    <location>
        <begin position="714"/>
        <end position="731"/>
    </location>
</feature>
<protein>
    <submittedName>
        <fullName evidence="3">ARM repeat-containing protein</fullName>
    </submittedName>
</protein>
<gene>
    <name evidence="3" type="ORF">F8M41_001655</name>
</gene>
<feature type="compositionally biased region" description="Basic and acidic residues" evidence="1">
    <location>
        <begin position="758"/>
        <end position="781"/>
    </location>
</feature>
<feature type="compositionally biased region" description="Low complexity" evidence="1">
    <location>
        <begin position="671"/>
        <end position="683"/>
    </location>
</feature>
<dbReference type="EMBL" id="WTPW01001133">
    <property type="protein sequence ID" value="KAF0454167.1"/>
    <property type="molecule type" value="Genomic_DNA"/>
</dbReference>
<dbReference type="PROSITE" id="PS50011">
    <property type="entry name" value="PROTEIN_KINASE_DOM"/>
    <property type="match status" value="1"/>
</dbReference>
<evidence type="ECO:0000313" key="3">
    <source>
        <dbReference type="EMBL" id="KAF0454167.1"/>
    </source>
</evidence>
<dbReference type="InterPro" id="IPR011009">
    <property type="entry name" value="Kinase-like_dom_sf"/>
</dbReference>
<dbReference type="InterPro" id="IPR051177">
    <property type="entry name" value="CIK-Related_Protein"/>
</dbReference>
<dbReference type="SUPFAM" id="SSF48371">
    <property type="entry name" value="ARM repeat"/>
    <property type="match status" value="1"/>
</dbReference>
<dbReference type="InterPro" id="IPR011989">
    <property type="entry name" value="ARM-like"/>
</dbReference>
<dbReference type="GO" id="GO:0005737">
    <property type="term" value="C:cytoplasm"/>
    <property type="evidence" value="ECO:0007669"/>
    <property type="project" value="TreeGrafter"/>
</dbReference>
<feature type="compositionally biased region" description="Polar residues" evidence="1">
    <location>
        <begin position="689"/>
        <end position="701"/>
    </location>
</feature>
<sequence>MDYLKSTLSRVVLGKDIPTLQFNIAEKVDSYEGVSIWSLYQGTKKEDGSPVSIFTFDCTKQKDKLPLAKNAFKKFRTIRHPDLLRYVDGVETDSNIYIVTENVTPLITQLNVRSDDNLVSWGLYKVGSALKFLNNDCSMIHGNVRISSIFTNKAGEWKLAGFELMSSPKEDSPVIFTYGGLVVDSSKYASPEIAKNSWNILKEHDVWVTDSWNYGTLIYEVYNGEFSSTNQLENTGVIPQNILTPYKQLIRANPKSRLKISAFIDTGLRPNGFFQNDLVQINLFLENMNIKEAREKDIFYKKLINTIDKLPENMSKYKILPELLKALEFGSGGAKVLPSIIKIGETLDDNEYEQFIVTSIVKMFAVPDRAMRLSLLENLGSFIDHLDNKAVNEKVFPHVATGFTDTAPIIRESTVKSVLLLAPKLTERVINNDLLRYLAKLQMDEMPGIRTNTTICLGKISKYLSDSTKKKVLVTAFTRALRDPFPHARAASLMALTATLECYDATDCATRILPCVSAVLIDKEKPVRIQAFKSLDIIVKRLEKLVESMPDSAIITEQGSGNADNSLPTSVAGNMVSVAESWTGWAVTSLTKKITGVNVEGEIAAAPTNSANSTTSTPVHEKSGSEYLSPSPSSSIKSDQINDHKDQDISDGWENGDDLTGFESKNDDWGLQPSSASSSQLLSRPDNINMKQSVSAATSSMKLGGSKSHPADGWELDDFEWSNNDGWDDDWDASRPSPTASTRSVSPIQKSTPSITVSKEERTAELNKKREERRQRMSMLKEKKKKSSVLGAKKI</sequence>
<dbReference type="Gene3D" id="1.10.510.10">
    <property type="entry name" value="Transferase(Phosphotransferase) domain 1"/>
    <property type="match status" value="1"/>
</dbReference>
<keyword evidence="4" id="KW-1185">Reference proteome</keyword>
<feature type="compositionally biased region" description="Low complexity" evidence="1">
    <location>
        <begin position="605"/>
        <end position="618"/>
    </location>
</feature>
<dbReference type="OrthoDB" id="447103at2759"/>
<dbReference type="GO" id="GO:0006409">
    <property type="term" value="P:tRNA export from nucleus"/>
    <property type="evidence" value="ECO:0007669"/>
    <property type="project" value="TreeGrafter"/>
</dbReference>
<feature type="compositionally biased region" description="Polar residues" evidence="1">
    <location>
        <begin position="736"/>
        <end position="757"/>
    </location>
</feature>
<proteinExistence type="predicted"/>
<dbReference type="PANTHER" id="PTHR12984:SF3">
    <property type="entry name" value="N-TERMINAL KINASE-LIKE PROTEIN"/>
    <property type="match status" value="1"/>
</dbReference>
<dbReference type="Gene3D" id="1.25.10.10">
    <property type="entry name" value="Leucine-rich Repeat Variant"/>
    <property type="match status" value="1"/>
</dbReference>
<organism evidence="3 4">
    <name type="scientific">Gigaspora margarita</name>
    <dbReference type="NCBI Taxonomy" id="4874"/>
    <lineage>
        <taxon>Eukaryota</taxon>
        <taxon>Fungi</taxon>
        <taxon>Fungi incertae sedis</taxon>
        <taxon>Mucoromycota</taxon>
        <taxon>Glomeromycotina</taxon>
        <taxon>Glomeromycetes</taxon>
        <taxon>Diversisporales</taxon>
        <taxon>Gigasporaceae</taxon>
        <taxon>Gigaspora</taxon>
    </lineage>
</organism>
<reference evidence="3 4" key="1">
    <citation type="journal article" date="2019" name="Environ. Microbiol.">
        <title>At the nexus of three kingdoms: the genome of the mycorrhizal fungus Gigaspora margarita provides insights into plant, endobacterial and fungal interactions.</title>
        <authorList>
            <person name="Venice F."/>
            <person name="Ghignone S."/>
            <person name="Salvioli di Fossalunga A."/>
            <person name="Amselem J."/>
            <person name="Novero M."/>
            <person name="Xianan X."/>
            <person name="Sedzielewska Toro K."/>
            <person name="Morin E."/>
            <person name="Lipzen A."/>
            <person name="Grigoriev I.V."/>
            <person name="Henrissat B."/>
            <person name="Martin F.M."/>
            <person name="Bonfante P."/>
        </authorList>
    </citation>
    <scope>NUCLEOTIDE SEQUENCE [LARGE SCALE GENOMIC DNA]</scope>
    <source>
        <strain evidence="3 4">BEG34</strain>
    </source>
</reference>
<evidence type="ECO:0000313" key="4">
    <source>
        <dbReference type="Proteomes" id="UP000439903"/>
    </source>
</evidence>